<evidence type="ECO:0000256" key="1">
    <source>
        <dbReference type="SAM" id="MobiDB-lite"/>
    </source>
</evidence>
<feature type="region of interest" description="Disordered" evidence="1">
    <location>
        <begin position="103"/>
        <end position="128"/>
    </location>
</feature>
<keyword evidence="4" id="KW-1185">Reference proteome</keyword>
<sequence length="128" mass="14007">MNIKIGATLLVLTAGLSAAPLPVLADPPPWAPAHGYRAKHRYVYYPQREIYYEPEARSWFWLDGGNWRVGASLPAIYQPFVSGGVSIELDTDRPYTEHRQVVAEYGGRSDGPGKGNGQGNGKGNKGKH</sequence>
<name>A0A1M5JUL1_9GAMM</name>
<dbReference type="RefSeq" id="WP_072892833.1">
    <property type="nucleotide sequence ID" value="NZ_FQWZ01000001.1"/>
</dbReference>
<organism evidence="3 4">
    <name type="scientific">Hydrocarboniphaga daqingensis</name>
    <dbReference type="NCBI Taxonomy" id="490188"/>
    <lineage>
        <taxon>Bacteria</taxon>
        <taxon>Pseudomonadati</taxon>
        <taxon>Pseudomonadota</taxon>
        <taxon>Gammaproteobacteria</taxon>
        <taxon>Nevskiales</taxon>
        <taxon>Nevskiaceae</taxon>
        <taxon>Hydrocarboniphaga</taxon>
    </lineage>
</organism>
<reference evidence="3 4" key="1">
    <citation type="submission" date="2016-11" db="EMBL/GenBank/DDBJ databases">
        <authorList>
            <person name="Jaros S."/>
            <person name="Januszkiewicz K."/>
            <person name="Wedrychowicz H."/>
        </authorList>
    </citation>
    <scope>NUCLEOTIDE SEQUENCE [LARGE SCALE GENOMIC DNA]</scope>
    <source>
        <strain evidence="3 4">CGMCC 1.7049</strain>
    </source>
</reference>
<feature type="signal peptide" evidence="2">
    <location>
        <begin position="1"/>
        <end position="25"/>
    </location>
</feature>
<evidence type="ECO:0000313" key="4">
    <source>
        <dbReference type="Proteomes" id="UP000199758"/>
    </source>
</evidence>
<dbReference type="OrthoDB" id="5959684at2"/>
<dbReference type="EMBL" id="FQWZ01000001">
    <property type="protein sequence ID" value="SHG44241.1"/>
    <property type="molecule type" value="Genomic_DNA"/>
</dbReference>
<protein>
    <submittedName>
        <fullName evidence="3">Uncharacterized protein</fullName>
    </submittedName>
</protein>
<proteinExistence type="predicted"/>
<evidence type="ECO:0000313" key="3">
    <source>
        <dbReference type="EMBL" id="SHG44241.1"/>
    </source>
</evidence>
<accession>A0A1M5JUL1</accession>
<dbReference type="AlphaFoldDB" id="A0A1M5JUL1"/>
<gene>
    <name evidence="3" type="ORF">SAMN04488068_0213</name>
</gene>
<feature type="chain" id="PRO_5013200436" evidence="2">
    <location>
        <begin position="26"/>
        <end position="128"/>
    </location>
</feature>
<keyword evidence="2" id="KW-0732">Signal</keyword>
<feature type="compositionally biased region" description="Gly residues" evidence="1">
    <location>
        <begin position="108"/>
        <end position="128"/>
    </location>
</feature>
<evidence type="ECO:0000256" key="2">
    <source>
        <dbReference type="SAM" id="SignalP"/>
    </source>
</evidence>
<dbReference type="STRING" id="490188.SAMN04488068_0213"/>
<dbReference type="Proteomes" id="UP000199758">
    <property type="component" value="Unassembled WGS sequence"/>
</dbReference>